<dbReference type="EMBL" id="JALPTH010000002">
    <property type="protein sequence ID" value="MCK8676461.1"/>
    <property type="molecule type" value="Genomic_DNA"/>
</dbReference>
<evidence type="ECO:0000259" key="2">
    <source>
        <dbReference type="Pfam" id="PF03724"/>
    </source>
</evidence>
<dbReference type="Gene3D" id="2.40.128.270">
    <property type="match status" value="2"/>
</dbReference>
<evidence type="ECO:0000313" key="4">
    <source>
        <dbReference type="Proteomes" id="UP001522868"/>
    </source>
</evidence>
<evidence type="ECO:0000313" key="3">
    <source>
        <dbReference type="EMBL" id="MCK8676461.1"/>
    </source>
</evidence>
<name>A0ABT0I564_9ACTN</name>
<organism evidence="3 4">
    <name type="scientific">Streptomyces lichenis</name>
    <dbReference type="NCBI Taxonomy" id="2306967"/>
    <lineage>
        <taxon>Bacteria</taxon>
        <taxon>Bacillati</taxon>
        <taxon>Actinomycetota</taxon>
        <taxon>Actinomycetes</taxon>
        <taxon>Kitasatosporales</taxon>
        <taxon>Streptomycetaceae</taxon>
        <taxon>Streptomyces</taxon>
    </lineage>
</organism>
<feature type="signal peptide" evidence="1">
    <location>
        <begin position="1"/>
        <end position="31"/>
    </location>
</feature>
<feature type="domain" description="DUF306" evidence="2">
    <location>
        <begin position="52"/>
        <end position="156"/>
    </location>
</feature>
<comment type="caution">
    <text evidence="3">The sequence shown here is derived from an EMBL/GenBank/DDBJ whole genome shotgun (WGS) entry which is preliminary data.</text>
</comment>
<sequence>MRNTTAQAKKKHVTAGAAAALVPLLALTAAACGTEGGGTGSGSVQPAPAPKVAGVHWAVQSVTVDGKKSGPPAEGAHLTIEKGRASGSLGCNGFSAKAEVKGDTVTVSERTSTEKACPGPASDFEAALSDAFTGKLTAKSEKGGALTLTGADGKTIRLAEQPATPLEGTDWTVESLVKGETTASLPKGTEAKATMVFGKDGSLRGNLGCNSFSTTVKKSGATLAFDRVTSTRKLCAGPEMELERALTKTLEGGKATYGVENRTLTVTAADGTGFTAQAAAAAK</sequence>
<reference evidence="3 4" key="1">
    <citation type="submission" date="2022-04" db="EMBL/GenBank/DDBJ databases">
        <title>Streptomyces sp. nov. LCR6-01 isolated from Lichen of Dirinaria sp.</title>
        <authorList>
            <person name="Kanchanasin P."/>
            <person name="Tanasupawat S."/>
            <person name="Phongsopitanun W."/>
        </authorList>
    </citation>
    <scope>NUCLEOTIDE SEQUENCE [LARGE SCALE GENOMIC DNA]</scope>
    <source>
        <strain evidence="3 4">LCR6-01</strain>
    </source>
</reference>
<accession>A0ABT0I564</accession>
<keyword evidence="1" id="KW-0732">Signal</keyword>
<dbReference type="PROSITE" id="PS51257">
    <property type="entry name" value="PROKAR_LIPOPROTEIN"/>
    <property type="match status" value="1"/>
</dbReference>
<dbReference type="InterPro" id="IPR053147">
    <property type="entry name" value="Hsp_HslJ-like"/>
</dbReference>
<dbReference type="RefSeq" id="WP_248631634.1">
    <property type="nucleotide sequence ID" value="NZ_JALPTH010000002.1"/>
</dbReference>
<dbReference type="InterPro" id="IPR005184">
    <property type="entry name" value="DUF306_Meta_HslJ"/>
</dbReference>
<dbReference type="InterPro" id="IPR038670">
    <property type="entry name" value="HslJ-like_sf"/>
</dbReference>
<dbReference type="Proteomes" id="UP001522868">
    <property type="component" value="Unassembled WGS sequence"/>
</dbReference>
<feature type="chain" id="PRO_5046702310" evidence="1">
    <location>
        <begin position="32"/>
        <end position="283"/>
    </location>
</feature>
<keyword evidence="4" id="KW-1185">Reference proteome</keyword>
<dbReference type="PANTHER" id="PTHR35535:SF2">
    <property type="entry name" value="DUF306 DOMAIN-CONTAINING PROTEIN"/>
    <property type="match status" value="1"/>
</dbReference>
<proteinExistence type="predicted"/>
<feature type="domain" description="DUF306" evidence="2">
    <location>
        <begin position="165"/>
        <end position="272"/>
    </location>
</feature>
<dbReference type="Pfam" id="PF03724">
    <property type="entry name" value="META"/>
    <property type="match status" value="2"/>
</dbReference>
<dbReference type="PANTHER" id="PTHR35535">
    <property type="entry name" value="HEAT SHOCK PROTEIN HSLJ"/>
    <property type="match status" value="1"/>
</dbReference>
<evidence type="ECO:0000256" key="1">
    <source>
        <dbReference type="SAM" id="SignalP"/>
    </source>
</evidence>
<gene>
    <name evidence="3" type="ORF">M1O15_03360</name>
</gene>
<protein>
    <submittedName>
        <fullName evidence="3">META domain-containing protein</fullName>
    </submittedName>
</protein>